<sequence>MGRTRNWVSRNFFGVLMGGWGLIALVAWGVFFR</sequence>
<protein>
    <submittedName>
        <fullName evidence="2">Uncharacterized protein</fullName>
    </submittedName>
</protein>
<dbReference type="AlphaFoldDB" id="R0E8Q8"/>
<keyword evidence="1" id="KW-1133">Transmembrane helix</keyword>
<keyword evidence="1" id="KW-0812">Transmembrane</keyword>
<dbReference type="Proteomes" id="UP000013063">
    <property type="component" value="Unassembled WGS sequence"/>
</dbReference>
<reference evidence="2 3" key="1">
    <citation type="journal article" date="2013" name="Genome Announc.">
        <title>Draft Genome Sequence for Caulobacter sp. Strain OR37, a Bacterium Tolerant to Heavy Metals.</title>
        <authorList>
            <person name="Utturkar S.M."/>
            <person name="Bollmann A."/>
            <person name="Brzoska R.M."/>
            <person name="Klingeman D.M."/>
            <person name="Epstein S.E."/>
            <person name="Palumbo A.V."/>
            <person name="Brown S.D."/>
        </authorList>
    </citation>
    <scope>NUCLEOTIDE SEQUENCE [LARGE SCALE GENOMIC DNA]</scope>
    <source>
        <strain evidence="2 3">OR37</strain>
    </source>
</reference>
<keyword evidence="1" id="KW-0472">Membrane</keyword>
<evidence type="ECO:0000313" key="3">
    <source>
        <dbReference type="Proteomes" id="UP000013063"/>
    </source>
</evidence>
<evidence type="ECO:0000256" key="1">
    <source>
        <dbReference type="SAM" id="Phobius"/>
    </source>
</evidence>
<gene>
    <name evidence="2" type="ORF">OR37_02300</name>
</gene>
<accession>R0E8Q8</accession>
<organism evidence="2 3">
    <name type="scientific">Caulobacter vibrioides OR37</name>
    <dbReference type="NCBI Taxonomy" id="1292034"/>
    <lineage>
        <taxon>Bacteria</taxon>
        <taxon>Pseudomonadati</taxon>
        <taxon>Pseudomonadota</taxon>
        <taxon>Alphaproteobacteria</taxon>
        <taxon>Caulobacterales</taxon>
        <taxon>Caulobacteraceae</taxon>
        <taxon>Caulobacter</taxon>
    </lineage>
</organism>
<keyword evidence="3" id="KW-1185">Reference proteome</keyword>
<dbReference type="EMBL" id="APMP01000012">
    <property type="protein sequence ID" value="ENZ81873.1"/>
    <property type="molecule type" value="Genomic_DNA"/>
</dbReference>
<name>R0E8Q8_CAUVI</name>
<proteinExistence type="predicted"/>
<feature type="transmembrane region" description="Helical" evidence="1">
    <location>
        <begin position="12"/>
        <end position="31"/>
    </location>
</feature>
<comment type="caution">
    <text evidence="2">The sequence shown here is derived from an EMBL/GenBank/DDBJ whole genome shotgun (WGS) entry which is preliminary data.</text>
</comment>
<evidence type="ECO:0000313" key="2">
    <source>
        <dbReference type="EMBL" id="ENZ81873.1"/>
    </source>
</evidence>